<gene>
    <name evidence="2" type="ORF">L1O03_00370</name>
</gene>
<dbReference type="EMBL" id="JAKGSI010000001">
    <property type="protein sequence ID" value="MCF4005642.1"/>
    <property type="molecule type" value="Genomic_DNA"/>
</dbReference>
<sequence>MSYDVARVRGLYVSITAGWTYLNAHAHPQIPERVSSAVARAFRAAPQVVESGSGYGSHSRHDAPGQLHYERSLREARIAIADLVGATPDCVLLGTGLPELYHQLASAMQPMLRRSSSIVVNELDNPELSAAFSDHPVAEIRWAQPDLATGELPAWQYRNIVDGGTRLVVLGAAHPLLGPVAPVRRITEITRQRSRAWTLVDATAFAAYRPIDPEDWGADIIAVDVGHLGGPQLAALVFRDRAMLKRLRELRPGYPADSVQKLEYPVSAGLAGGVPALVDHMAGLVDSRGTRRTRLLHSMGEFARFSEDMDYYLIHSLESLPAVHVLGVSGEAAAGGLHDRIPCASFLVHGVPASTVHQRLLDNGLLCTVTENTPLMEDMGAVDAGGALTVSLSPFSTTHDIDQLIRAMASLA</sequence>
<evidence type="ECO:0000313" key="3">
    <source>
        <dbReference type="Proteomes" id="UP001139336"/>
    </source>
</evidence>
<dbReference type="GO" id="GO:0008483">
    <property type="term" value="F:transaminase activity"/>
    <property type="evidence" value="ECO:0007669"/>
    <property type="project" value="UniProtKB-KW"/>
</dbReference>
<comment type="caution">
    <text evidence="2">The sequence shown here is derived from an EMBL/GenBank/DDBJ whole genome shotgun (WGS) entry which is preliminary data.</text>
</comment>
<dbReference type="PANTHER" id="PTHR43586:SF21">
    <property type="entry name" value="PYRIDOXAL PHOSPHATE (PLP)-DEPENDENT ASPARTATE AMINOTRANSFERASE SUPERFAMILY"/>
    <property type="match status" value="1"/>
</dbReference>
<name>A0A9X1QNQ8_9CORY</name>
<evidence type="ECO:0000313" key="2">
    <source>
        <dbReference type="EMBL" id="MCF4005642.1"/>
    </source>
</evidence>
<keyword evidence="2" id="KW-0032">Aminotransferase</keyword>
<keyword evidence="2" id="KW-0808">Transferase</keyword>
<dbReference type="InterPro" id="IPR015422">
    <property type="entry name" value="PyrdxlP-dep_Trfase_small"/>
</dbReference>
<dbReference type="InterPro" id="IPR000192">
    <property type="entry name" value="Aminotrans_V_dom"/>
</dbReference>
<dbReference type="AlphaFoldDB" id="A0A9X1QNQ8"/>
<reference evidence="2" key="1">
    <citation type="submission" date="2022-01" db="EMBL/GenBank/DDBJ databases">
        <title>Corynebacterium sp. nov isolated from isolated from the feces of the greater white-fronted geese (Anser albifrons) at Poyang Lake, PR China.</title>
        <authorList>
            <person name="Liu Q."/>
        </authorList>
    </citation>
    <scope>NUCLEOTIDE SEQUENCE</scope>
    <source>
        <strain evidence="2">JCM 32435</strain>
    </source>
</reference>
<dbReference type="PANTHER" id="PTHR43586">
    <property type="entry name" value="CYSTEINE DESULFURASE"/>
    <property type="match status" value="1"/>
</dbReference>
<dbReference type="SUPFAM" id="SSF53383">
    <property type="entry name" value="PLP-dependent transferases"/>
    <property type="match status" value="1"/>
</dbReference>
<accession>A0A9X1QNQ8</accession>
<dbReference type="RefSeq" id="WP_236117455.1">
    <property type="nucleotide sequence ID" value="NZ_JAKGSI010000001.1"/>
</dbReference>
<dbReference type="InterPro" id="IPR015424">
    <property type="entry name" value="PyrdxlP-dep_Trfase"/>
</dbReference>
<proteinExistence type="predicted"/>
<dbReference type="Gene3D" id="3.90.1150.10">
    <property type="entry name" value="Aspartate Aminotransferase, domain 1"/>
    <property type="match status" value="1"/>
</dbReference>
<dbReference type="Proteomes" id="UP001139336">
    <property type="component" value="Unassembled WGS sequence"/>
</dbReference>
<feature type="domain" description="Aminotransferase class V" evidence="1">
    <location>
        <begin position="21"/>
        <end position="403"/>
    </location>
</feature>
<evidence type="ECO:0000259" key="1">
    <source>
        <dbReference type="Pfam" id="PF00266"/>
    </source>
</evidence>
<protein>
    <submittedName>
        <fullName evidence="2">Aminotransferase class V-fold PLP-dependent enzyme</fullName>
    </submittedName>
</protein>
<dbReference type="InterPro" id="IPR015421">
    <property type="entry name" value="PyrdxlP-dep_Trfase_major"/>
</dbReference>
<organism evidence="2 3">
    <name type="scientific">Corynebacterium uropygiale</name>
    <dbReference type="NCBI Taxonomy" id="1775911"/>
    <lineage>
        <taxon>Bacteria</taxon>
        <taxon>Bacillati</taxon>
        <taxon>Actinomycetota</taxon>
        <taxon>Actinomycetes</taxon>
        <taxon>Mycobacteriales</taxon>
        <taxon>Corynebacteriaceae</taxon>
        <taxon>Corynebacterium</taxon>
    </lineage>
</organism>
<dbReference type="Gene3D" id="3.40.640.10">
    <property type="entry name" value="Type I PLP-dependent aspartate aminotransferase-like (Major domain)"/>
    <property type="match status" value="1"/>
</dbReference>
<keyword evidence="3" id="KW-1185">Reference proteome</keyword>
<dbReference type="Pfam" id="PF00266">
    <property type="entry name" value="Aminotran_5"/>
    <property type="match status" value="1"/>
</dbReference>